<dbReference type="OrthoDB" id="5509545at2"/>
<evidence type="ECO:0000313" key="3">
    <source>
        <dbReference type="Proteomes" id="UP000238348"/>
    </source>
</evidence>
<dbReference type="EMBL" id="CP012673">
    <property type="protein sequence ID" value="AUX40140.1"/>
    <property type="molecule type" value="Genomic_DNA"/>
</dbReference>
<evidence type="ECO:0000313" key="2">
    <source>
        <dbReference type="EMBL" id="AUX40140.1"/>
    </source>
</evidence>
<dbReference type="AlphaFoldDB" id="A0A2L0ELI1"/>
<accession>A0A2L0ELI1</accession>
<proteinExistence type="predicted"/>
<feature type="compositionally biased region" description="Gly residues" evidence="1">
    <location>
        <begin position="37"/>
        <end position="53"/>
    </location>
</feature>
<feature type="region of interest" description="Disordered" evidence="1">
    <location>
        <begin position="27"/>
        <end position="71"/>
    </location>
</feature>
<name>A0A2L0ELI1_SORCE</name>
<protein>
    <submittedName>
        <fullName evidence="2">Uncharacterized protein</fullName>
    </submittedName>
</protein>
<gene>
    <name evidence="2" type="ORF">SOCE26_015370</name>
</gene>
<dbReference type="Proteomes" id="UP000238348">
    <property type="component" value="Chromosome"/>
</dbReference>
<dbReference type="RefSeq" id="WP_104977994.1">
    <property type="nucleotide sequence ID" value="NZ_CP012673.1"/>
</dbReference>
<organism evidence="2 3">
    <name type="scientific">Sorangium cellulosum</name>
    <name type="common">Polyangium cellulosum</name>
    <dbReference type="NCBI Taxonomy" id="56"/>
    <lineage>
        <taxon>Bacteria</taxon>
        <taxon>Pseudomonadati</taxon>
        <taxon>Myxococcota</taxon>
        <taxon>Polyangia</taxon>
        <taxon>Polyangiales</taxon>
        <taxon>Polyangiaceae</taxon>
        <taxon>Sorangium</taxon>
    </lineage>
</organism>
<reference evidence="2 3" key="1">
    <citation type="submission" date="2015-09" db="EMBL/GenBank/DDBJ databases">
        <title>Sorangium comparison.</title>
        <authorList>
            <person name="Zaburannyi N."/>
            <person name="Bunk B."/>
            <person name="Overmann J."/>
            <person name="Mueller R."/>
        </authorList>
    </citation>
    <scope>NUCLEOTIDE SEQUENCE [LARGE SCALE GENOMIC DNA]</scope>
    <source>
        <strain evidence="2 3">So ce26</strain>
    </source>
</reference>
<evidence type="ECO:0000256" key="1">
    <source>
        <dbReference type="SAM" id="MobiDB-lite"/>
    </source>
</evidence>
<sequence>MRTLRFYGTLSLAALWAQGGCGEPFSTGPAAATTSSGSGGGEGGAGGAGGAGGVEDVPSGTTSSSSSGGGGAGGCDACKEGEFCTVTETCLPCNDRRGVLSFGPLTEIDVEGTEPSFPRVRAEVGEDGATQRLVYVARFGGASHTDIATATGRPWTGGAVLVNAQINTGRSESGPLLLPVDAPSPVSDMPPGPLLFDHPLAGPGSLPAVFAADFPEGARVELIDDLLVDAGSHSVAVAHALSPARYWFMSMHQDNGVTVSRLVTKRAGDAAVQPVNIKLPGGCPAEGADLAPWVTPDGSLLFFQAPYSALGDCAQAVVLRSFYVRLGADGLPVGEQPATILLPNEPPRVAVKTPSLSPDECTLFVASNADGAQRLYSAARR</sequence>
<feature type="compositionally biased region" description="Low complexity" evidence="1">
    <location>
        <begin position="27"/>
        <end position="36"/>
    </location>
</feature>